<organism evidence="9 10">
    <name type="scientific">Cytobacillus citreus</name>
    <dbReference type="NCBI Taxonomy" id="2833586"/>
    <lineage>
        <taxon>Bacteria</taxon>
        <taxon>Bacillati</taxon>
        <taxon>Bacillota</taxon>
        <taxon>Bacilli</taxon>
        <taxon>Bacillales</taxon>
        <taxon>Bacillaceae</taxon>
        <taxon>Cytobacillus</taxon>
    </lineage>
</organism>
<keyword evidence="5" id="KW-0133">Cell shape</keyword>
<evidence type="ECO:0000313" key="10">
    <source>
        <dbReference type="Proteomes" id="UP000681027"/>
    </source>
</evidence>
<comment type="caution">
    <text evidence="9">The sequence shown here is derived from an EMBL/GenBank/DDBJ whole genome shotgun (WGS) entry which is preliminary data.</text>
</comment>
<evidence type="ECO:0000256" key="7">
    <source>
        <dbReference type="ARBA" id="ARBA00023136"/>
    </source>
</evidence>
<comment type="subcellular location">
    <subcellularLocation>
        <location evidence="1">Cell membrane</location>
        <topology evidence="1">Multi-pass membrane protein</topology>
    </subcellularLocation>
</comment>
<keyword evidence="4 8" id="KW-0812">Transmembrane</keyword>
<name>A0ABS5NUF4_9BACI</name>
<dbReference type="RefSeq" id="WP_213102893.1">
    <property type="nucleotide sequence ID" value="NZ_JAGYPM010000003.1"/>
</dbReference>
<evidence type="ECO:0000256" key="2">
    <source>
        <dbReference type="ARBA" id="ARBA00007776"/>
    </source>
</evidence>
<dbReference type="InterPro" id="IPR007227">
    <property type="entry name" value="Cell_shape_determining_MreD"/>
</dbReference>
<gene>
    <name evidence="9" type="primary">mreD</name>
    <name evidence="9" type="ORF">KHA94_14825</name>
</gene>
<keyword evidence="7 8" id="KW-0472">Membrane</keyword>
<proteinExistence type="inferred from homology"/>
<dbReference type="NCBIfam" id="TIGR03426">
    <property type="entry name" value="shape_MreD"/>
    <property type="match status" value="1"/>
</dbReference>
<evidence type="ECO:0000256" key="5">
    <source>
        <dbReference type="ARBA" id="ARBA00022960"/>
    </source>
</evidence>
<evidence type="ECO:0000256" key="8">
    <source>
        <dbReference type="SAM" id="Phobius"/>
    </source>
</evidence>
<keyword evidence="6 8" id="KW-1133">Transmembrane helix</keyword>
<keyword evidence="3" id="KW-1003">Cell membrane</keyword>
<feature type="transmembrane region" description="Helical" evidence="8">
    <location>
        <begin position="57"/>
        <end position="80"/>
    </location>
</feature>
<dbReference type="Pfam" id="PF04093">
    <property type="entry name" value="MreD"/>
    <property type="match status" value="1"/>
</dbReference>
<reference evidence="9 10" key="1">
    <citation type="submission" date="2021-05" db="EMBL/GenBank/DDBJ databases">
        <title>Novel Bacillus species.</title>
        <authorList>
            <person name="Liu G."/>
        </authorList>
    </citation>
    <scope>NUCLEOTIDE SEQUENCE [LARGE SCALE GENOMIC DNA]</scope>
    <source>
        <strain evidence="9 10">FJAT-49705</strain>
    </source>
</reference>
<comment type="similarity">
    <text evidence="2">Belongs to the MreD family.</text>
</comment>
<protein>
    <submittedName>
        <fullName evidence="9">Rod shape-determining protein MreD</fullName>
    </submittedName>
</protein>
<evidence type="ECO:0000256" key="1">
    <source>
        <dbReference type="ARBA" id="ARBA00004651"/>
    </source>
</evidence>
<keyword evidence="10" id="KW-1185">Reference proteome</keyword>
<dbReference type="Proteomes" id="UP000681027">
    <property type="component" value="Unassembled WGS sequence"/>
</dbReference>
<evidence type="ECO:0000256" key="3">
    <source>
        <dbReference type="ARBA" id="ARBA00022475"/>
    </source>
</evidence>
<accession>A0ABS5NUF4</accession>
<feature type="transmembrane region" description="Helical" evidence="8">
    <location>
        <begin position="34"/>
        <end position="50"/>
    </location>
</feature>
<evidence type="ECO:0000313" key="9">
    <source>
        <dbReference type="EMBL" id="MBS4191461.1"/>
    </source>
</evidence>
<feature type="transmembrane region" description="Helical" evidence="8">
    <location>
        <begin position="140"/>
        <end position="158"/>
    </location>
</feature>
<sequence length="171" mass="19655">MRKFLLPLLLLLLFISESIFIELFPKGLLDEARIIVPRFLMITLLFLTIYGPKKYGIIYSFIFGLLFDVVYTEIIGIYLFIFPLVSYIVSKLMKILQTNIVMVSLVTIIGVILLEMGVYEMNFLIHQTSMDFSSFVSLRLIPTVIFNLVITCIVAYPLKKHFENLAASLDV</sequence>
<evidence type="ECO:0000256" key="6">
    <source>
        <dbReference type="ARBA" id="ARBA00022989"/>
    </source>
</evidence>
<evidence type="ECO:0000256" key="4">
    <source>
        <dbReference type="ARBA" id="ARBA00022692"/>
    </source>
</evidence>
<feature type="transmembrane region" description="Helical" evidence="8">
    <location>
        <begin position="100"/>
        <end position="119"/>
    </location>
</feature>
<dbReference type="EMBL" id="JAGYPM010000003">
    <property type="protein sequence ID" value="MBS4191461.1"/>
    <property type="molecule type" value="Genomic_DNA"/>
</dbReference>